<dbReference type="InterPro" id="IPR041373">
    <property type="entry name" value="RT_RNaseH"/>
</dbReference>
<dbReference type="GO" id="GO:0006508">
    <property type="term" value="P:proteolysis"/>
    <property type="evidence" value="ECO:0007669"/>
    <property type="project" value="UniProtKB-KW"/>
</dbReference>
<feature type="domain" description="Reverse transcriptase RNase H-like" evidence="9">
    <location>
        <begin position="617"/>
        <end position="723"/>
    </location>
</feature>
<dbReference type="EMBL" id="JACGWN010000016">
    <property type="protein sequence ID" value="KAL0394737.1"/>
    <property type="molecule type" value="Genomic_DNA"/>
</dbReference>
<evidence type="ECO:0000256" key="3">
    <source>
        <dbReference type="ARBA" id="ARBA00022695"/>
    </source>
</evidence>
<dbReference type="GO" id="GO:0004190">
    <property type="term" value="F:aspartic-type endopeptidase activity"/>
    <property type="evidence" value="ECO:0007669"/>
    <property type="project" value="UniProtKB-KW"/>
</dbReference>
<reference evidence="10" key="1">
    <citation type="submission" date="2020-06" db="EMBL/GenBank/DDBJ databases">
        <authorList>
            <person name="Li T."/>
            <person name="Hu X."/>
            <person name="Zhang T."/>
            <person name="Song X."/>
            <person name="Zhang H."/>
            <person name="Dai N."/>
            <person name="Sheng W."/>
            <person name="Hou X."/>
            <person name="Wei L."/>
        </authorList>
    </citation>
    <scope>NUCLEOTIDE SEQUENCE</scope>
    <source>
        <strain evidence="10">KEN1</strain>
        <tissue evidence="10">Leaf</tissue>
    </source>
</reference>
<organism evidence="10">
    <name type="scientific">Sesamum latifolium</name>
    <dbReference type="NCBI Taxonomy" id="2727402"/>
    <lineage>
        <taxon>Eukaryota</taxon>
        <taxon>Viridiplantae</taxon>
        <taxon>Streptophyta</taxon>
        <taxon>Embryophyta</taxon>
        <taxon>Tracheophyta</taxon>
        <taxon>Spermatophyta</taxon>
        <taxon>Magnoliopsida</taxon>
        <taxon>eudicotyledons</taxon>
        <taxon>Gunneridae</taxon>
        <taxon>Pentapetalae</taxon>
        <taxon>asterids</taxon>
        <taxon>lamiids</taxon>
        <taxon>Lamiales</taxon>
        <taxon>Pedaliaceae</taxon>
        <taxon>Sesamum</taxon>
    </lineage>
</organism>
<protein>
    <submittedName>
        <fullName evidence="10">Enzymatic polyprotein</fullName>
    </submittedName>
</protein>
<proteinExistence type="predicted"/>
<dbReference type="PANTHER" id="PTHR33064:SF37">
    <property type="entry name" value="RIBONUCLEASE H"/>
    <property type="match status" value="1"/>
</dbReference>
<accession>A0AAW2SR70</accession>
<evidence type="ECO:0000313" key="10">
    <source>
        <dbReference type="EMBL" id="KAL0394737.1"/>
    </source>
</evidence>
<evidence type="ECO:0000256" key="5">
    <source>
        <dbReference type="ARBA" id="ARBA00022750"/>
    </source>
</evidence>
<dbReference type="Gene3D" id="3.30.70.270">
    <property type="match status" value="1"/>
</dbReference>
<evidence type="ECO:0000256" key="4">
    <source>
        <dbReference type="ARBA" id="ARBA00022722"/>
    </source>
</evidence>
<keyword evidence="7" id="KW-0378">Hydrolase</keyword>
<dbReference type="SUPFAM" id="SSF56672">
    <property type="entry name" value="DNA/RNA polymerases"/>
    <property type="match status" value="1"/>
</dbReference>
<evidence type="ECO:0000256" key="7">
    <source>
        <dbReference type="ARBA" id="ARBA00022801"/>
    </source>
</evidence>
<gene>
    <name evidence="10" type="ORF">Slati_4439900</name>
</gene>
<keyword evidence="4" id="KW-0540">Nuclease</keyword>
<dbReference type="GO" id="GO:0004519">
    <property type="term" value="F:endonuclease activity"/>
    <property type="evidence" value="ECO:0007669"/>
    <property type="project" value="UniProtKB-KW"/>
</dbReference>
<keyword evidence="6" id="KW-0255">Endonuclease</keyword>
<evidence type="ECO:0000259" key="9">
    <source>
        <dbReference type="Pfam" id="PF17917"/>
    </source>
</evidence>
<name>A0AAW2SR70_9LAMI</name>
<dbReference type="InterPro" id="IPR043128">
    <property type="entry name" value="Rev_trsase/Diguanyl_cyclase"/>
</dbReference>
<dbReference type="Pfam" id="PF17917">
    <property type="entry name" value="RT_RNaseH"/>
    <property type="match status" value="1"/>
</dbReference>
<evidence type="ECO:0000256" key="1">
    <source>
        <dbReference type="ARBA" id="ARBA00022670"/>
    </source>
</evidence>
<dbReference type="InterPro" id="IPR051320">
    <property type="entry name" value="Viral_Replic_Matur_Polypro"/>
</dbReference>
<sequence length="741" mass="85914">MERIMRQDSNLSPYDGFRIGGIGRVLNQIGLNQKRHHIIYKVSSGEFAIPMELTGNVMEMQLIPKEEILEELSKLREEVAVTIKWIHIGAIEVDFKRKDLMKEGNRPYSITYRIAYALSNTHHSDLFLRKKYIEIPRIFKKFAKVMTPDPIKISRIGGVDLVIKDHPVLERTLSTRTEFSSRMSFSEDRIVGYRGKEKELIKIFTPQEIRVDNVKFRCPGGWKKIQVVFDITERDNHFPCDDLYHLQQPVIGRYEGMLEIAGHKILVAGVAGKENGSMTLGLNFLEYHKPWGRKGSGICTAKPGVFPKEAMETLPVIAGRDFSQKILILNKGANILLGNNFIQTFAKYVQDNNRNLLIFTTNCGSEIQGLIESDSFYEESEKEIINLKEALQEIKLLDISEESKLSLENVKRLIQRNFSENPLTWWDKNKIEATLKVKKECKYEYVRYKPIQMNMEDKKDMQTIIKEHINLGLIEPGVSAYSSPGFLVRNYGEIKRGKPREGLVLSEKKATIAVNKIEFLGILIDETGIELQEHIVEKIHNFPDVLKDKKHLQSFLGVVNFAGIFIKDLAKYRKDFRPLLKETESSKWKWEEIHTQRVRELKQICSNLPKLAIPQDEDELVVYTDANYYRWAAVLMKRTTTGEEPCRYTGGLFSEQQAQVWHINEKEFFAVWKAFKKWPLFLLAKEFTLKVDNTNVKAFLKNKLESKIEKACIIRWQAECQYYFFIFENVLADFLTRDGGI</sequence>
<keyword evidence="1" id="KW-0645">Protease</keyword>
<keyword evidence="3" id="KW-0548">Nucleotidyltransferase</keyword>
<keyword evidence="8" id="KW-0695">RNA-directed DNA polymerase</keyword>
<dbReference type="AlphaFoldDB" id="A0AAW2SR70"/>
<evidence type="ECO:0000256" key="2">
    <source>
        <dbReference type="ARBA" id="ARBA00022679"/>
    </source>
</evidence>
<dbReference type="GO" id="GO:0003964">
    <property type="term" value="F:RNA-directed DNA polymerase activity"/>
    <property type="evidence" value="ECO:0007669"/>
    <property type="project" value="UniProtKB-KW"/>
</dbReference>
<dbReference type="Gene3D" id="3.10.10.10">
    <property type="entry name" value="HIV Type 1 Reverse Transcriptase, subunit A, domain 1"/>
    <property type="match status" value="1"/>
</dbReference>
<dbReference type="PANTHER" id="PTHR33064">
    <property type="entry name" value="POL PROTEIN"/>
    <property type="match status" value="1"/>
</dbReference>
<keyword evidence="5" id="KW-0064">Aspartyl protease</keyword>
<dbReference type="InterPro" id="IPR043502">
    <property type="entry name" value="DNA/RNA_pol_sf"/>
</dbReference>
<comment type="caution">
    <text evidence="10">The sequence shown here is derived from an EMBL/GenBank/DDBJ whole genome shotgun (WGS) entry which is preliminary data.</text>
</comment>
<reference evidence="10" key="2">
    <citation type="journal article" date="2024" name="Plant">
        <title>Genomic evolution and insights into agronomic trait innovations of Sesamum species.</title>
        <authorList>
            <person name="Miao H."/>
            <person name="Wang L."/>
            <person name="Qu L."/>
            <person name="Liu H."/>
            <person name="Sun Y."/>
            <person name="Le M."/>
            <person name="Wang Q."/>
            <person name="Wei S."/>
            <person name="Zheng Y."/>
            <person name="Lin W."/>
            <person name="Duan Y."/>
            <person name="Cao H."/>
            <person name="Xiong S."/>
            <person name="Wang X."/>
            <person name="Wei L."/>
            <person name="Li C."/>
            <person name="Ma Q."/>
            <person name="Ju M."/>
            <person name="Zhao R."/>
            <person name="Li G."/>
            <person name="Mu C."/>
            <person name="Tian Q."/>
            <person name="Mei H."/>
            <person name="Zhang T."/>
            <person name="Gao T."/>
            <person name="Zhang H."/>
        </authorList>
    </citation>
    <scope>NUCLEOTIDE SEQUENCE</scope>
    <source>
        <strain evidence="10">KEN1</strain>
    </source>
</reference>
<evidence type="ECO:0000256" key="8">
    <source>
        <dbReference type="ARBA" id="ARBA00022918"/>
    </source>
</evidence>
<evidence type="ECO:0000256" key="6">
    <source>
        <dbReference type="ARBA" id="ARBA00022759"/>
    </source>
</evidence>
<keyword evidence="2" id="KW-0808">Transferase</keyword>